<gene>
    <name evidence="1" type="ORF">BWQ96_02531</name>
</gene>
<sequence>MNPLASSWVKDLQDRVKRASADVNVALQPRLNQAKRSIEQSIQQIALRPAKDAYEADYPLYEILSVLDDLRNLISELATHAEAHKRAMLQLTRVEKQLSSSLSPESALGDMLQAYVPKDALAAQFAFVQSQQSAASCLQAYAMDVYPPIVDLARTFEDSYTDKIVPLRKRYLAQKNEWNRLRRQTDTDGFDTLIETTATIWRATSETLSAECRALISHCTSKLSEWTLNVAQAKADTFRRAADLYEQPAKMAEDAQDSSS</sequence>
<organism evidence="1 2">
    <name type="scientific">Gracilariopsis chorda</name>
    <dbReference type="NCBI Taxonomy" id="448386"/>
    <lineage>
        <taxon>Eukaryota</taxon>
        <taxon>Rhodophyta</taxon>
        <taxon>Florideophyceae</taxon>
        <taxon>Rhodymeniophycidae</taxon>
        <taxon>Gracilariales</taxon>
        <taxon>Gracilariaceae</taxon>
        <taxon>Gracilariopsis</taxon>
    </lineage>
</organism>
<name>A0A2V3IZZ6_9FLOR</name>
<proteinExistence type="predicted"/>
<accession>A0A2V3IZZ6</accession>
<evidence type="ECO:0008006" key="3">
    <source>
        <dbReference type="Google" id="ProtNLM"/>
    </source>
</evidence>
<dbReference type="Proteomes" id="UP000247409">
    <property type="component" value="Unassembled WGS sequence"/>
</dbReference>
<comment type="caution">
    <text evidence="1">The sequence shown here is derived from an EMBL/GenBank/DDBJ whole genome shotgun (WGS) entry which is preliminary data.</text>
</comment>
<reference evidence="1 2" key="1">
    <citation type="journal article" date="2018" name="Mol. Biol. Evol.">
        <title>Analysis of the draft genome of the red seaweed Gracilariopsis chorda provides insights into genome size evolution in Rhodophyta.</title>
        <authorList>
            <person name="Lee J."/>
            <person name="Yang E.C."/>
            <person name="Graf L."/>
            <person name="Yang J.H."/>
            <person name="Qiu H."/>
            <person name="Zel Zion U."/>
            <person name="Chan C.X."/>
            <person name="Stephens T.G."/>
            <person name="Weber A.P.M."/>
            <person name="Boo G.H."/>
            <person name="Boo S.M."/>
            <person name="Kim K.M."/>
            <person name="Shin Y."/>
            <person name="Jung M."/>
            <person name="Lee S.J."/>
            <person name="Yim H.S."/>
            <person name="Lee J.H."/>
            <person name="Bhattacharya D."/>
            <person name="Yoon H.S."/>
        </authorList>
    </citation>
    <scope>NUCLEOTIDE SEQUENCE [LARGE SCALE GENOMIC DNA]</scope>
    <source>
        <strain evidence="1 2">SKKU-2015</strain>
        <tissue evidence="1">Whole body</tissue>
    </source>
</reference>
<evidence type="ECO:0000313" key="1">
    <source>
        <dbReference type="EMBL" id="PXF47669.1"/>
    </source>
</evidence>
<keyword evidence="2" id="KW-1185">Reference proteome</keyword>
<dbReference type="AlphaFoldDB" id="A0A2V3IZZ6"/>
<evidence type="ECO:0000313" key="2">
    <source>
        <dbReference type="Proteomes" id="UP000247409"/>
    </source>
</evidence>
<protein>
    <recommendedName>
        <fullName evidence="3">BAR domain-containing protein</fullName>
    </recommendedName>
</protein>
<dbReference type="EMBL" id="NBIV01000021">
    <property type="protein sequence ID" value="PXF47669.1"/>
    <property type="molecule type" value="Genomic_DNA"/>
</dbReference>
<dbReference type="OrthoDB" id="3597at2759"/>